<accession>A0A0M0KVJ2</accession>
<dbReference type="EMBL" id="LILC01000023">
    <property type="protein sequence ID" value="KOO42834.1"/>
    <property type="molecule type" value="Genomic_DNA"/>
</dbReference>
<comment type="caution">
    <text evidence="2">The sequence shown here is derived from an EMBL/GenBank/DDBJ whole genome shotgun (WGS) entry which is preliminary data.</text>
</comment>
<feature type="transmembrane region" description="Helical" evidence="1">
    <location>
        <begin position="85"/>
        <end position="104"/>
    </location>
</feature>
<keyword evidence="1" id="KW-0472">Membrane</keyword>
<proteinExistence type="predicted"/>
<feature type="transmembrane region" description="Helical" evidence="1">
    <location>
        <begin position="52"/>
        <end position="73"/>
    </location>
</feature>
<keyword evidence="1" id="KW-1133">Transmembrane helix</keyword>
<keyword evidence="3" id="KW-1185">Reference proteome</keyword>
<protein>
    <submittedName>
        <fullName evidence="2">Uncharacterized protein</fullName>
    </submittedName>
</protein>
<organism evidence="2 3">
    <name type="scientific">Priestia koreensis</name>
    <dbReference type="NCBI Taxonomy" id="284581"/>
    <lineage>
        <taxon>Bacteria</taxon>
        <taxon>Bacillati</taxon>
        <taxon>Bacillota</taxon>
        <taxon>Bacilli</taxon>
        <taxon>Bacillales</taxon>
        <taxon>Bacillaceae</taxon>
        <taxon>Priestia</taxon>
    </lineage>
</organism>
<feature type="transmembrane region" description="Helical" evidence="1">
    <location>
        <begin position="161"/>
        <end position="180"/>
    </location>
</feature>
<evidence type="ECO:0000313" key="2">
    <source>
        <dbReference type="EMBL" id="KOO42834.1"/>
    </source>
</evidence>
<evidence type="ECO:0000256" key="1">
    <source>
        <dbReference type="SAM" id="Phobius"/>
    </source>
</evidence>
<feature type="transmembrane region" description="Helical" evidence="1">
    <location>
        <begin position="136"/>
        <end position="154"/>
    </location>
</feature>
<feature type="transmembrane region" description="Helical" evidence="1">
    <location>
        <begin position="111"/>
        <end position="130"/>
    </location>
</feature>
<name>A0A0M0KVJ2_9BACI</name>
<dbReference type="AlphaFoldDB" id="A0A0M0KVJ2"/>
<gene>
    <name evidence="2" type="ORF">AMD01_16975</name>
</gene>
<sequence>MVLKIWLTMFTSFSMSYYLCQYELLHSIQPIIVAASIIVSALVWLSDDHPFLARILLGISSAIQVLSFLTWIMEKASLTMSVPSYSNELFLFLLSLCIIMIFVLRSDGGLFMTAGLCTGSGMAWAIVTFFQRLMHQPSIALIFPLLAPSFALLFARNRTFWIAPFIVPVFFLTISTSLSLNRYGDGINHRALSTPDLSLLLGWVFTMGIGLMLAPFLNRKPGEFKAMRSFDEVEKQYESRTVNHG</sequence>
<dbReference type="RefSeq" id="WP_053402634.1">
    <property type="nucleotide sequence ID" value="NZ_LILC01000023.1"/>
</dbReference>
<dbReference type="Proteomes" id="UP000037558">
    <property type="component" value="Unassembled WGS sequence"/>
</dbReference>
<reference evidence="3" key="1">
    <citation type="submission" date="2015-08" db="EMBL/GenBank/DDBJ databases">
        <title>Fjat-14210 dsm16467.</title>
        <authorList>
            <person name="Liu B."/>
            <person name="Wang J."/>
            <person name="Zhu Y."/>
            <person name="Liu G."/>
            <person name="Chen Q."/>
            <person name="Chen Z."/>
            <person name="Lan J."/>
            <person name="Che J."/>
            <person name="Ge C."/>
            <person name="Shi H."/>
            <person name="Pan Z."/>
            <person name="Liu X."/>
        </authorList>
    </citation>
    <scope>NUCLEOTIDE SEQUENCE [LARGE SCALE GENOMIC DNA]</scope>
    <source>
        <strain evidence="3">DSM 16467</strain>
    </source>
</reference>
<evidence type="ECO:0000313" key="3">
    <source>
        <dbReference type="Proteomes" id="UP000037558"/>
    </source>
</evidence>
<dbReference type="PATRIC" id="fig|284581.3.peg.2900"/>
<keyword evidence="1" id="KW-0812">Transmembrane</keyword>
<feature type="transmembrane region" description="Helical" evidence="1">
    <location>
        <begin position="200"/>
        <end position="218"/>
    </location>
</feature>
<feature type="transmembrane region" description="Helical" evidence="1">
    <location>
        <begin position="24"/>
        <end position="45"/>
    </location>
</feature>